<dbReference type="InterPro" id="IPR023198">
    <property type="entry name" value="PGP-like_dom2"/>
</dbReference>
<reference evidence="1 2" key="1">
    <citation type="submission" date="2014-07" db="EMBL/GenBank/DDBJ databases">
        <title>Unique and conserved regions in Vibrio harveyi and related species in comparison with the shrimp pathogen Vibrio harveyi CAIM 1792.</title>
        <authorList>
            <person name="Espinoza-Valles I."/>
            <person name="Vora G."/>
            <person name="Leekitcharoenphon P."/>
            <person name="Ussery D."/>
            <person name="Hoj L."/>
            <person name="Gomez-Gil B."/>
        </authorList>
    </citation>
    <scope>NUCLEOTIDE SEQUENCE [LARGE SCALE GENOMIC DNA]</scope>
    <source>
        <strain evidence="2">CAIM 1854 / LMG 25443</strain>
    </source>
</reference>
<name>A0A0C1VW73_9VIBR</name>
<dbReference type="Proteomes" id="UP000031586">
    <property type="component" value="Unassembled WGS sequence"/>
</dbReference>
<accession>A0A0C1VW73</accession>
<dbReference type="PANTHER" id="PTHR43481">
    <property type="entry name" value="FRUCTOSE-1-PHOSPHATE PHOSPHATASE"/>
    <property type="match status" value="1"/>
</dbReference>
<dbReference type="Gene3D" id="3.40.50.1000">
    <property type="entry name" value="HAD superfamily/HAD-like"/>
    <property type="match status" value="1"/>
</dbReference>
<comment type="caution">
    <text evidence="1">The sequence shown here is derived from an EMBL/GenBank/DDBJ whole genome shotgun (WGS) entry which is preliminary data.</text>
</comment>
<dbReference type="InterPro" id="IPR023214">
    <property type="entry name" value="HAD_sf"/>
</dbReference>
<dbReference type="InterPro" id="IPR051806">
    <property type="entry name" value="HAD-like_SPP"/>
</dbReference>
<evidence type="ECO:0000313" key="2">
    <source>
        <dbReference type="Proteomes" id="UP000031586"/>
    </source>
</evidence>
<sequence>MKRINFSGCLFDLDGTLVDSILSVNRAWTSLAERHGLNRELVLKSIHGRPASECIKEFLCHKPKLIIQHEIEWLKERETNDTEGIVAIEGAIEFIQLLKEKGIPWGIVTSGNRSVAKARMLAGGIPQPDMLVTAEDIKNGKPNPEPYFLGAERLKLDVRDCIVFEDALAGIWSGLSARAQVIAITNHEKFKQLAVSAIISKYNDLDIAETDTNWQLILR</sequence>
<dbReference type="Gene3D" id="1.10.150.240">
    <property type="entry name" value="Putative phosphatase, domain 2"/>
    <property type="match status" value="1"/>
</dbReference>
<dbReference type="PANTHER" id="PTHR43481:SF4">
    <property type="entry name" value="GLYCEROL-1-PHOSPHATE PHOSPHOHYDROLASE 1-RELATED"/>
    <property type="match status" value="1"/>
</dbReference>
<dbReference type="SFLD" id="SFLDG01129">
    <property type="entry name" value="C1.5:_HAD__Beta-PGM__Phosphata"/>
    <property type="match status" value="1"/>
</dbReference>
<evidence type="ECO:0000313" key="1">
    <source>
        <dbReference type="EMBL" id="KIF54333.1"/>
    </source>
</evidence>
<dbReference type="SFLD" id="SFLDS00003">
    <property type="entry name" value="Haloacid_Dehalogenase"/>
    <property type="match status" value="1"/>
</dbReference>
<organism evidence="1 2">
    <name type="scientific">Vibrio owensii CAIM 1854 = LMG 25443</name>
    <dbReference type="NCBI Taxonomy" id="1229493"/>
    <lineage>
        <taxon>Bacteria</taxon>
        <taxon>Pseudomonadati</taxon>
        <taxon>Pseudomonadota</taxon>
        <taxon>Gammaproteobacteria</taxon>
        <taxon>Vibrionales</taxon>
        <taxon>Vibrionaceae</taxon>
        <taxon>Vibrio</taxon>
    </lineage>
</organism>
<dbReference type="InterPro" id="IPR036412">
    <property type="entry name" value="HAD-like_sf"/>
</dbReference>
<dbReference type="SUPFAM" id="SSF56784">
    <property type="entry name" value="HAD-like"/>
    <property type="match status" value="1"/>
</dbReference>
<dbReference type="AlphaFoldDB" id="A0A0C1VW73"/>
<protein>
    <submittedName>
        <fullName evidence="1">Phosphatase</fullName>
    </submittedName>
</protein>
<dbReference type="InterPro" id="IPR006439">
    <property type="entry name" value="HAD-SF_hydro_IA"/>
</dbReference>
<dbReference type="EMBL" id="JPRD01000008">
    <property type="protein sequence ID" value="KIF54333.1"/>
    <property type="molecule type" value="Genomic_DNA"/>
</dbReference>
<dbReference type="RefSeq" id="WP_020197517.1">
    <property type="nucleotide sequence ID" value="NZ_BAOH01000121.1"/>
</dbReference>
<proteinExistence type="predicted"/>
<dbReference type="Pfam" id="PF00702">
    <property type="entry name" value="Hydrolase"/>
    <property type="match status" value="1"/>
</dbReference>
<dbReference type="NCBIfam" id="TIGR01509">
    <property type="entry name" value="HAD-SF-IA-v3"/>
    <property type="match status" value="1"/>
</dbReference>
<gene>
    <name evidence="1" type="ORF">H735_04615</name>
</gene>
<dbReference type="GO" id="GO:0050308">
    <property type="term" value="F:sugar-phosphatase activity"/>
    <property type="evidence" value="ECO:0007669"/>
    <property type="project" value="TreeGrafter"/>
</dbReference>
<dbReference type="PATRIC" id="fig|1229493.5.peg.5852"/>